<dbReference type="Proteomes" id="UP001152173">
    <property type="component" value="Unassembled WGS sequence"/>
</dbReference>
<evidence type="ECO:0000259" key="2">
    <source>
        <dbReference type="Pfam" id="PF04892"/>
    </source>
</evidence>
<accession>A0A9X3REC9</accession>
<feature type="transmembrane region" description="Helical" evidence="1">
    <location>
        <begin position="58"/>
        <end position="77"/>
    </location>
</feature>
<evidence type="ECO:0000256" key="1">
    <source>
        <dbReference type="SAM" id="Phobius"/>
    </source>
</evidence>
<reference evidence="3" key="1">
    <citation type="submission" date="2022-05" db="EMBL/GenBank/DDBJ databases">
        <authorList>
            <person name="Colautti A."/>
            <person name="Iacumin L."/>
        </authorList>
    </citation>
    <scope>NUCLEOTIDE SEQUENCE</scope>
    <source>
        <strain evidence="3">SK 55</strain>
    </source>
</reference>
<name>A0A9X3REC9_9BACL</name>
<keyword evidence="1" id="KW-0812">Transmembrane</keyword>
<dbReference type="InterPro" id="IPR006976">
    <property type="entry name" value="VanZ-like"/>
</dbReference>
<protein>
    <submittedName>
        <fullName evidence="3">VanZ family protein</fullName>
    </submittedName>
</protein>
<feature type="transmembrane region" description="Helical" evidence="1">
    <location>
        <begin position="84"/>
        <end position="105"/>
    </location>
</feature>
<dbReference type="EMBL" id="JAMKBJ010000006">
    <property type="protein sequence ID" value="MCZ8537332.1"/>
    <property type="molecule type" value="Genomic_DNA"/>
</dbReference>
<keyword evidence="4" id="KW-1185">Reference proteome</keyword>
<keyword evidence="1" id="KW-1133">Transmembrane helix</keyword>
<dbReference type="AlphaFoldDB" id="A0A9X3REC9"/>
<evidence type="ECO:0000313" key="3">
    <source>
        <dbReference type="EMBL" id="MCZ8537332.1"/>
    </source>
</evidence>
<evidence type="ECO:0000313" key="4">
    <source>
        <dbReference type="Proteomes" id="UP001152173"/>
    </source>
</evidence>
<gene>
    <name evidence="3" type="ORF">M9R32_09085</name>
</gene>
<proteinExistence type="predicted"/>
<feature type="transmembrane region" description="Helical" evidence="1">
    <location>
        <begin position="111"/>
        <end position="128"/>
    </location>
</feature>
<keyword evidence="1" id="KW-0472">Membrane</keyword>
<comment type="caution">
    <text evidence="3">The sequence shown here is derived from an EMBL/GenBank/DDBJ whole genome shotgun (WGS) entry which is preliminary data.</text>
</comment>
<organism evidence="3 4">
    <name type="scientific">Paenisporosarcina quisquiliarum</name>
    <dbReference type="NCBI Taxonomy" id="365346"/>
    <lineage>
        <taxon>Bacteria</taxon>
        <taxon>Bacillati</taxon>
        <taxon>Bacillota</taxon>
        <taxon>Bacilli</taxon>
        <taxon>Bacillales</taxon>
        <taxon>Caryophanaceae</taxon>
        <taxon>Paenisporosarcina</taxon>
    </lineage>
</organism>
<dbReference type="NCBIfam" id="NF037970">
    <property type="entry name" value="vanZ_1"/>
    <property type="match status" value="1"/>
</dbReference>
<dbReference type="RefSeq" id="WP_269926425.1">
    <property type="nucleotide sequence ID" value="NZ_JAMKBJ010000006.1"/>
</dbReference>
<dbReference type="Pfam" id="PF04892">
    <property type="entry name" value="VanZ"/>
    <property type="match status" value="1"/>
</dbReference>
<feature type="domain" description="VanZ-like" evidence="2">
    <location>
        <begin position="31"/>
        <end position="129"/>
    </location>
</feature>
<sequence>MFLAPLLLFFWIVTILVAGCTADAQAFLYEQAISFHLDLSPNLKDLLITHDIHLHKEFYIIQKVGHISAFGLLYFLLLATIKRLGHAFILCSLFAFSTEILQLFFHRNGRLFDVGVDLIGILIAFFICKSLIKNSNSKEVYGVSG</sequence>